<dbReference type="GO" id="GO:0006310">
    <property type="term" value="P:DNA recombination"/>
    <property type="evidence" value="ECO:0007669"/>
    <property type="project" value="TreeGrafter"/>
</dbReference>
<dbReference type="AlphaFoldDB" id="A0A3S0UH00"/>
<dbReference type="GO" id="GO:0006302">
    <property type="term" value="P:double-strand break repair"/>
    <property type="evidence" value="ECO:0007669"/>
    <property type="project" value="TreeGrafter"/>
</dbReference>
<protein>
    <submittedName>
        <fullName evidence="6">DEAD/DEAH box helicase</fullName>
    </submittedName>
</protein>
<dbReference type="GO" id="GO:0016787">
    <property type="term" value="F:hydrolase activity"/>
    <property type="evidence" value="ECO:0007669"/>
    <property type="project" value="InterPro"/>
</dbReference>
<evidence type="ECO:0000313" key="7">
    <source>
        <dbReference type="Proteomes" id="UP000267430"/>
    </source>
</evidence>
<dbReference type="GO" id="GO:0006270">
    <property type="term" value="P:DNA replication initiation"/>
    <property type="evidence" value="ECO:0007669"/>
    <property type="project" value="TreeGrafter"/>
</dbReference>
<dbReference type="PANTHER" id="PTHR30580">
    <property type="entry name" value="PRIMOSOMAL PROTEIN N"/>
    <property type="match status" value="1"/>
</dbReference>
<proteinExistence type="predicted"/>
<evidence type="ECO:0000259" key="5">
    <source>
        <dbReference type="PROSITE" id="PS51194"/>
    </source>
</evidence>
<dbReference type="InterPro" id="IPR006935">
    <property type="entry name" value="Helicase/UvrB_N"/>
</dbReference>
<keyword evidence="2" id="KW-0067">ATP-binding</keyword>
<organism evidence="6 7">
    <name type="scientific">Peribacillus cavernae</name>
    <dbReference type="NCBI Taxonomy" id="1674310"/>
    <lineage>
        <taxon>Bacteria</taxon>
        <taxon>Bacillati</taxon>
        <taxon>Bacillota</taxon>
        <taxon>Bacilli</taxon>
        <taxon>Bacillales</taxon>
        <taxon>Bacillaceae</taxon>
        <taxon>Peribacillus</taxon>
    </lineage>
</organism>
<keyword evidence="1" id="KW-0547">Nucleotide-binding</keyword>
<feature type="domain" description="Helicase C-terminal" evidence="5">
    <location>
        <begin position="312"/>
        <end position="463"/>
    </location>
</feature>
<dbReference type="EMBL" id="RYZZ01000005">
    <property type="protein sequence ID" value="RUQ31427.1"/>
    <property type="molecule type" value="Genomic_DNA"/>
</dbReference>
<dbReference type="GO" id="GO:0005524">
    <property type="term" value="F:ATP binding"/>
    <property type="evidence" value="ECO:0007669"/>
    <property type="project" value="UniProtKB-KW"/>
</dbReference>
<dbReference type="PROSITE" id="PS51192">
    <property type="entry name" value="HELICASE_ATP_BIND_1"/>
    <property type="match status" value="1"/>
</dbReference>
<accession>A0A3S0UH00</accession>
<evidence type="ECO:0000256" key="1">
    <source>
        <dbReference type="ARBA" id="ARBA00022741"/>
    </source>
</evidence>
<evidence type="ECO:0000256" key="3">
    <source>
        <dbReference type="ARBA" id="ARBA00023125"/>
    </source>
</evidence>
<keyword evidence="6" id="KW-0378">Hydrolase</keyword>
<dbReference type="PANTHER" id="PTHR30580:SF1">
    <property type="entry name" value="COMF OPERON PROTEIN 1"/>
    <property type="match status" value="1"/>
</dbReference>
<dbReference type="Pfam" id="PF04851">
    <property type="entry name" value="ResIII"/>
    <property type="match status" value="1"/>
</dbReference>
<name>A0A3S0UH00_9BACI</name>
<dbReference type="InterPro" id="IPR001650">
    <property type="entry name" value="Helicase_C-like"/>
</dbReference>
<dbReference type="GO" id="GO:0043138">
    <property type="term" value="F:3'-5' DNA helicase activity"/>
    <property type="evidence" value="ECO:0007669"/>
    <property type="project" value="TreeGrafter"/>
</dbReference>
<reference evidence="6 7" key="1">
    <citation type="submission" date="2018-12" db="EMBL/GenBank/DDBJ databases">
        <title>Bacillus chawlae sp. nov., Bacillus glennii sp. nov., and Bacillus saganii sp. nov. Isolated from the Vehicle Assembly Building at Kennedy Space Center where the Viking Spacecraft were Assembled.</title>
        <authorList>
            <person name="Seuylemezian A."/>
            <person name="Vaishampayan P."/>
        </authorList>
    </citation>
    <scope>NUCLEOTIDE SEQUENCE [LARGE SCALE GENOMIC DNA]</scope>
    <source>
        <strain evidence="6 7">L5</strain>
    </source>
</reference>
<dbReference type="SMART" id="SM00487">
    <property type="entry name" value="DEXDc"/>
    <property type="match status" value="1"/>
</dbReference>
<dbReference type="GO" id="GO:0003677">
    <property type="term" value="F:DNA binding"/>
    <property type="evidence" value="ECO:0007669"/>
    <property type="project" value="UniProtKB-KW"/>
</dbReference>
<dbReference type="Gene3D" id="3.40.50.300">
    <property type="entry name" value="P-loop containing nucleotide triphosphate hydrolases"/>
    <property type="match status" value="2"/>
</dbReference>
<dbReference type="FunFam" id="3.40.50.300:FF:001736">
    <property type="entry name" value="COMF operon protein 1"/>
    <property type="match status" value="1"/>
</dbReference>
<dbReference type="InterPro" id="IPR014001">
    <property type="entry name" value="Helicase_ATP-bd"/>
</dbReference>
<feature type="domain" description="Helicase ATP-binding" evidence="4">
    <location>
        <begin position="132"/>
        <end position="284"/>
    </location>
</feature>
<keyword evidence="6" id="KW-0347">Helicase</keyword>
<dbReference type="SUPFAM" id="SSF52540">
    <property type="entry name" value="P-loop containing nucleoside triphosphate hydrolases"/>
    <property type="match status" value="1"/>
</dbReference>
<keyword evidence="3" id="KW-0238">DNA-binding</keyword>
<gene>
    <name evidence="6" type="ORF">ELQ35_03505</name>
</gene>
<dbReference type="OrthoDB" id="2077914at2"/>
<dbReference type="SMART" id="SM00490">
    <property type="entry name" value="HELICc"/>
    <property type="match status" value="1"/>
</dbReference>
<comment type="caution">
    <text evidence="6">The sequence shown here is derived from an EMBL/GenBank/DDBJ whole genome shotgun (WGS) entry which is preliminary data.</text>
</comment>
<keyword evidence="7" id="KW-1185">Reference proteome</keyword>
<dbReference type="Pfam" id="PF00271">
    <property type="entry name" value="Helicase_C"/>
    <property type="match status" value="1"/>
</dbReference>
<dbReference type="InterPro" id="IPR027417">
    <property type="entry name" value="P-loop_NTPase"/>
</dbReference>
<dbReference type="PROSITE" id="PS51194">
    <property type="entry name" value="HELICASE_CTER"/>
    <property type="match status" value="1"/>
</dbReference>
<dbReference type="Proteomes" id="UP000267430">
    <property type="component" value="Unassembled WGS sequence"/>
</dbReference>
<evidence type="ECO:0000259" key="4">
    <source>
        <dbReference type="PROSITE" id="PS51192"/>
    </source>
</evidence>
<evidence type="ECO:0000256" key="2">
    <source>
        <dbReference type="ARBA" id="ARBA00022840"/>
    </source>
</evidence>
<sequence>MNPSYSFSTELQQFQYGRLLLPEEIPFEEELLDEHLQSGYISTTTGIRKIDGQYECTRCGNSEPSLFYRFPCSRCGQKCAYCRACIMMGRVSECSLLYSWNGPGFDFNVLEDVMAWGGTLSEGQRTASERVVSAIHDNEELLVWAVCGAGKTEVLFKGIEAALLSGKRVCIATPRTDVVLELAPRLKKAFPKIEVGALYGGSEDRHVVASLIVTTTHQLFRFQNAFDTIIIDEVDAFPYSMDRSLQFAVTKAKKAISATIYLTATPSKRMQHAHESGKLQAVTIPARFHRQPIPVPLMKWCGNWKKQFEKKTIPPVITDWIQERTQLQIPILLFFPSIKVMDLALPLFQNLNSGLQSVHSQDAERKEKVISLREGLLPGLLTTTILERGVTISKLDVAVIGAEHTVFSESALVQIAGRVGRSANDPTGNVTFFHYGKSSDMVEAIRHIQNMNEEAGKRGLLDV</sequence>
<evidence type="ECO:0000313" key="6">
    <source>
        <dbReference type="EMBL" id="RUQ31427.1"/>
    </source>
</evidence>